<feature type="region of interest" description="Disordered" evidence="1">
    <location>
        <begin position="1"/>
        <end position="21"/>
    </location>
</feature>
<evidence type="ECO:0000313" key="2">
    <source>
        <dbReference type="EMBL" id="SKD10501.1"/>
    </source>
</evidence>
<keyword evidence="3" id="KW-1185">Reference proteome</keyword>
<gene>
    <name evidence="2" type="ORF">SAMN05660461_6419</name>
</gene>
<protein>
    <submittedName>
        <fullName evidence="2">Uncharacterized protein</fullName>
    </submittedName>
</protein>
<sequence>MGEGQKKIRSATAEMKNGCKSPDLQPFQNIKVFTVNLTQ</sequence>
<proteinExistence type="predicted"/>
<accession>A0A1T5PCP6</accession>
<dbReference type="AlphaFoldDB" id="A0A1T5PCP6"/>
<dbReference type="EMBL" id="FUZZ01000008">
    <property type="protein sequence ID" value="SKD10501.1"/>
    <property type="molecule type" value="Genomic_DNA"/>
</dbReference>
<evidence type="ECO:0000313" key="3">
    <source>
        <dbReference type="Proteomes" id="UP000190166"/>
    </source>
</evidence>
<dbReference type="Proteomes" id="UP000190166">
    <property type="component" value="Unassembled WGS sequence"/>
</dbReference>
<dbReference type="STRING" id="393003.SAMN05660461_6419"/>
<organism evidence="2 3">
    <name type="scientific">Chitinophaga ginsengisegetis</name>
    <dbReference type="NCBI Taxonomy" id="393003"/>
    <lineage>
        <taxon>Bacteria</taxon>
        <taxon>Pseudomonadati</taxon>
        <taxon>Bacteroidota</taxon>
        <taxon>Chitinophagia</taxon>
        <taxon>Chitinophagales</taxon>
        <taxon>Chitinophagaceae</taxon>
        <taxon>Chitinophaga</taxon>
    </lineage>
</organism>
<name>A0A1T5PCP6_9BACT</name>
<reference evidence="2 3" key="1">
    <citation type="submission" date="2017-02" db="EMBL/GenBank/DDBJ databases">
        <authorList>
            <person name="Peterson S.W."/>
        </authorList>
    </citation>
    <scope>NUCLEOTIDE SEQUENCE [LARGE SCALE GENOMIC DNA]</scope>
    <source>
        <strain evidence="2 3">DSM 18108</strain>
    </source>
</reference>
<evidence type="ECO:0000256" key="1">
    <source>
        <dbReference type="SAM" id="MobiDB-lite"/>
    </source>
</evidence>